<dbReference type="InterPro" id="IPR013087">
    <property type="entry name" value="Znf_C2H2_type"/>
</dbReference>
<dbReference type="PANTHER" id="PTHR24408">
    <property type="entry name" value="ZINC FINGER PROTEIN"/>
    <property type="match status" value="1"/>
</dbReference>
<accession>A0A1D2M4V1</accession>
<evidence type="ECO:0000256" key="5">
    <source>
        <dbReference type="PROSITE-ProRule" id="PRU00042"/>
    </source>
</evidence>
<dbReference type="InterPro" id="IPR036236">
    <property type="entry name" value="Znf_C2H2_sf"/>
</dbReference>
<proteinExistence type="predicted"/>
<evidence type="ECO:0000256" key="1">
    <source>
        <dbReference type="ARBA" id="ARBA00022723"/>
    </source>
</evidence>
<evidence type="ECO:0000256" key="2">
    <source>
        <dbReference type="ARBA" id="ARBA00022737"/>
    </source>
</evidence>
<dbReference type="FunFam" id="3.30.160.60:FF:000072">
    <property type="entry name" value="zinc finger protein 143 isoform X1"/>
    <property type="match status" value="1"/>
</dbReference>
<name>A0A1D2M4V1_ORCCI</name>
<dbReference type="EMBL" id="LJIJ01004262">
    <property type="protein sequence ID" value="ODM88008.1"/>
    <property type="molecule type" value="Genomic_DNA"/>
</dbReference>
<dbReference type="STRING" id="48709.A0A1D2M4V1"/>
<sequence length="347" mass="38929">MTSMSPPPAPGSFDLETVKVWYSCKSQNQCSSWFYSVPALQKHFMEKHPDEELKLPDNLDPGALEGRIIFEENFSKKLPGCHKNCTKIRVGGAPPPPMQSPALVNNKKYCTFCPRSYPSQEILNFHLKKDHHFGCTSAADTGVEPLSSDHSDEKTPEERQLIKLNNAVPSTSQGHSQSNSSKVIKAKPYSWSPLKLPSAQLRPFRCDCCSKTFRTSGNLKSHLVIHSDERLKCSICGYTTRWKANLARHVSSVHNSTSKVSKTTQKNQLIKRKLTTKPRVSRKVILSCGDCPYKTKIAQRFENHCRLHELGADAVACHICGWFLRPSFVGLHQARCHSEAVNKVADK</sequence>
<dbReference type="OrthoDB" id="6418345at2759"/>
<dbReference type="GO" id="GO:0000981">
    <property type="term" value="F:DNA-binding transcription factor activity, RNA polymerase II-specific"/>
    <property type="evidence" value="ECO:0007669"/>
    <property type="project" value="TreeGrafter"/>
</dbReference>
<organism evidence="7 8">
    <name type="scientific">Orchesella cincta</name>
    <name type="common">Springtail</name>
    <name type="synonym">Podura cincta</name>
    <dbReference type="NCBI Taxonomy" id="48709"/>
    <lineage>
        <taxon>Eukaryota</taxon>
        <taxon>Metazoa</taxon>
        <taxon>Ecdysozoa</taxon>
        <taxon>Arthropoda</taxon>
        <taxon>Hexapoda</taxon>
        <taxon>Collembola</taxon>
        <taxon>Entomobryomorpha</taxon>
        <taxon>Entomobryoidea</taxon>
        <taxon>Orchesellidae</taxon>
        <taxon>Orchesellinae</taxon>
        <taxon>Orchesella</taxon>
    </lineage>
</organism>
<dbReference type="PROSITE" id="PS00028">
    <property type="entry name" value="ZINC_FINGER_C2H2_1"/>
    <property type="match status" value="2"/>
</dbReference>
<evidence type="ECO:0000313" key="7">
    <source>
        <dbReference type="EMBL" id="ODM88008.1"/>
    </source>
</evidence>
<protein>
    <submittedName>
        <fullName evidence="7">Putative zinc finger protein</fullName>
    </submittedName>
</protein>
<evidence type="ECO:0000313" key="8">
    <source>
        <dbReference type="Proteomes" id="UP000094527"/>
    </source>
</evidence>
<keyword evidence="2" id="KW-0677">Repeat</keyword>
<evidence type="ECO:0000256" key="4">
    <source>
        <dbReference type="ARBA" id="ARBA00022833"/>
    </source>
</evidence>
<dbReference type="Gene3D" id="3.30.160.60">
    <property type="entry name" value="Classic Zinc Finger"/>
    <property type="match status" value="2"/>
</dbReference>
<feature type="domain" description="C2H2-type" evidence="6">
    <location>
        <begin position="231"/>
        <end position="259"/>
    </location>
</feature>
<evidence type="ECO:0000256" key="3">
    <source>
        <dbReference type="ARBA" id="ARBA00022771"/>
    </source>
</evidence>
<feature type="domain" description="C2H2-type" evidence="6">
    <location>
        <begin position="204"/>
        <end position="231"/>
    </location>
</feature>
<dbReference type="PROSITE" id="PS50157">
    <property type="entry name" value="ZINC_FINGER_C2H2_2"/>
    <property type="match status" value="2"/>
</dbReference>
<dbReference type="SMART" id="SM00355">
    <property type="entry name" value="ZnF_C2H2"/>
    <property type="match status" value="6"/>
</dbReference>
<dbReference type="AlphaFoldDB" id="A0A1D2M4V1"/>
<keyword evidence="1" id="KW-0479">Metal-binding</keyword>
<dbReference type="GO" id="GO:0005634">
    <property type="term" value="C:nucleus"/>
    <property type="evidence" value="ECO:0007669"/>
    <property type="project" value="TreeGrafter"/>
</dbReference>
<dbReference type="Proteomes" id="UP000094527">
    <property type="component" value="Unassembled WGS sequence"/>
</dbReference>
<dbReference type="PANTHER" id="PTHR24408:SF64">
    <property type="entry name" value="LINKING IMMUNITY AND METABOLISM-RELATED"/>
    <property type="match status" value="1"/>
</dbReference>
<keyword evidence="3 5" id="KW-0863">Zinc-finger</keyword>
<dbReference type="GO" id="GO:0043565">
    <property type="term" value="F:sequence-specific DNA binding"/>
    <property type="evidence" value="ECO:0007669"/>
    <property type="project" value="TreeGrafter"/>
</dbReference>
<reference evidence="7 8" key="1">
    <citation type="journal article" date="2016" name="Genome Biol. Evol.">
        <title>Gene Family Evolution Reflects Adaptation to Soil Environmental Stressors in the Genome of the Collembolan Orchesella cincta.</title>
        <authorList>
            <person name="Faddeeva-Vakhrusheva A."/>
            <person name="Derks M.F."/>
            <person name="Anvar S.Y."/>
            <person name="Agamennone V."/>
            <person name="Suring W."/>
            <person name="Smit S."/>
            <person name="van Straalen N.M."/>
            <person name="Roelofs D."/>
        </authorList>
    </citation>
    <scope>NUCLEOTIDE SEQUENCE [LARGE SCALE GENOMIC DNA]</scope>
    <source>
        <tissue evidence="7">Mixed pool</tissue>
    </source>
</reference>
<gene>
    <name evidence="7" type="ORF">Ocin01_18674</name>
</gene>
<comment type="caution">
    <text evidence="7">The sequence shown here is derived from an EMBL/GenBank/DDBJ whole genome shotgun (WGS) entry which is preliminary data.</text>
</comment>
<keyword evidence="4" id="KW-0862">Zinc</keyword>
<evidence type="ECO:0000259" key="6">
    <source>
        <dbReference type="PROSITE" id="PS50157"/>
    </source>
</evidence>
<dbReference type="SUPFAM" id="SSF57667">
    <property type="entry name" value="beta-beta-alpha zinc fingers"/>
    <property type="match status" value="1"/>
</dbReference>
<dbReference type="GO" id="GO:0008270">
    <property type="term" value="F:zinc ion binding"/>
    <property type="evidence" value="ECO:0007669"/>
    <property type="project" value="UniProtKB-KW"/>
</dbReference>
<keyword evidence="8" id="KW-1185">Reference proteome</keyword>
<dbReference type="Pfam" id="PF13909">
    <property type="entry name" value="zf-H2C2_5"/>
    <property type="match status" value="1"/>
</dbReference>